<feature type="region of interest" description="Disordered" evidence="1">
    <location>
        <begin position="23"/>
        <end position="54"/>
    </location>
</feature>
<gene>
    <name evidence="2" type="ORF">IAD36_01900</name>
</gene>
<name>A0A9D1IYY7_9FIRM</name>
<sequence>MEENMVQSPTAEAGEWQVDVAEMMQGVTDEAEPAANPAPEPSAPESFTLRHLGETKNVGREEVIALAQKGMDYDRIRSKLGDASRKLEALRSGESYDPDPAERRRRDCESFVKAFPEAAEQLRRDKGAIPAEVWDEVRRGASLTDAYAEHLRRREAAEKETELEKLRSELDRERRDRENARRSAGSAVSAGGDPPYDPIKAGWNSI</sequence>
<dbReference type="Proteomes" id="UP000824238">
    <property type="component" value="Unassembled WGS sequence"/>
</dbReference>
<organism evidence="2 3">
    <name type="scientific">Candidatus Scatomorpha intestinigallinarum</name>
    <dbReference type="NCBI Taxonomy" id="2840923"/>
    <lineage>
        <taxon>Bacteria</taxon>
        <taxon>Bacillati</taxon>
        <taxon>Bacillota</taxon>
        <taxon>Clostridia</taxon>
        <taxon>Eubacteriales</taxon>
        <taxon>Candidatus Scatomorpha</taxon>
    </lineage>
</organism>
<reference evidence="2" key="1">
    <citation type="submission" date="2020-10" db="EMBL/GenBank/DDBJ databases">
        <authorList>
            <person name="Gilroy R."/>
        </authorList>
    </citation>
    <scope>NUCLEOTIDE SEQUENCE</scope>
    <source>
        <strain evidence="2">ChiGjej3B3-7149</strain>
    </source>
</reference>
<feature type="compositionally biased region" description="Basic and acidic residues" evidence="1">
    <location>
        <begin position="153"/>
        <end position="181"/>
    </location>
</feature>
<dbReference type="AlphaFoldDB" id="A0A9D1IYY7"/>
<accession>A0A9D1IYY7</accession>
<evidence type="ECO:0000256" key="1">
    <source>
        <dbReference type="SAM" id="MobiDB-lite"/>
    </source>
</evidence>
<protein>
    <submittedName>
        <fullName evidence="2">Uncharacterized protein</fullName>
    </submittedName>
</protein>
<evidence type="ECO:0000313" key="2">
    <source>
        <dbReference type="EMBL" id="HIR54339.1"/>
    </source>
</evidence>
<comment type="caution">
    <text evidence="2">The sequence shown here is derived from an EMBL/GenBank/DDBJ whole genome shotgun (WGS) entry which is preliminary data.</text>
</comment>
<feature type="region of interest" description="Disordered" evidence="1">
    <location>
        <begin position="153"/>
        <end position="206"/>
    </location>
</feature>
<reference evidence="2" key="2">
    <citation type="journal article" date="2021" name="PeerJ">
        <title>Extensive microbial diversity within the chicken gut microbiome revealed by metagenomics and culture.</title>
        <authorList>
            <person name="Gilroy R."/>
            <person name="Ravi A."/>
            <person name="Getino M."/>
            <person name="Pursley I."/>
            <person name="Horton D.L."/>
            <person name="Alikhan N.F."/>
            <person name="Baker D."/>
            <person name="Gharbi K."/>
            <person name="Hall N."/>
            <person name="Watson M."/>
            <person name="Adriaenssens E.M."/>
            <person name="Foster-Nyarko E."/>
            <person name="Jarju S."/>
            <person name="Secka A."/>
            <person name="Antonio M."/>
            <person name="Oren A."/>
            <person name="Chaudhuri R.R."/>
            <person name="La Ragione R."/>
            <person name="Hildebrand F."/>
            <person name="Pallen M.J."/>
        </authorList>
    </citation>
    <scope>NUCLEOTIDE SEQUENCE</scope>
    <source>
        <strain evidence="2">ChiGjej3B3-7149</strain>
    </source>
</reference>
<proteinExistence type="predicted"/>
<dbReference type="EMBL" id="DVHH01000053">
    <property type="protein sequence ID" value="HIR54339.1"/>
    <property type="molecule type" value="Genomic_DNA"/>
</dbReference>
<feature type="region of interest" description="Disordered" evidence="1">
    <location>
        <begin position="84"/>
        <end position="105"/>
    </location>
</feature>
<feature type="compositionally biased region" description="Low complexity" evidence="1">
    <location>
        <begin position="182"/>
        <end position="192"/>
    </location>
</feature>
<evidence type="ECO:0000313" key="3">
    <source>
        <dbReference type="Proteomes" id="UP000824238"/>
    </source>
</evidence>